<evidence type="ECO:0000256" key="10">
    <source>
        <dbReference type="ARBA" id="ARBA00022917"/>
    </source>
</evidence>
<dbReference type="InterPro" id="IPR024909">
    <property type="entry name" value="Cys-tRNA/MSH_ligase"/>
</dbReference>
<dbReference type="InterPro" id="IPR056411">
    <property type="entry name" value="CysS_C"/>
</dbReference>
<feature type="binding site" evidence="12">
    <location>
        <position position="247"/>
    </location>
    <ligand>
        <name>Zn(2+)</name>
        <dbReference type="ChEBI" id="CHEBI:29105"/>
    </ligand>
</feature>
<evidence type="ECO:0000256" key="6">
    <source>
        <dbReference type="ARBA" id="ARBA00022723"/>
    </source>
</evidence>
<dbReference type="InterPro" id="IPR015803">
    <property type="entry name" value="Cys-tRNA-ligase"/>
</dbReference>
<name>A0A7S7AX78_9SPIR</name>
<comment type="catalytic activity">
    <reaction evidence="12">
        <text>tRNA(Cys) + L-cysteine + ATP = L-cysteinyl-tRNA(Cys) + AMP + diphosphate</text>
        <dbReference type="Rhea" id="RHEA:17773"/>
        <dbReference type="Rhea" id="RHEA-COMP:9661"/>
        <dbReference type="Rhea" id="RHEA-COMP:9679"/>
        <dbReference type="ChEBI" id="CHEBI:30616"/>
        <dbReference type="ChEBI" id="CHEBI:33019"/>
        <dbReference type="ChEBI" id="CHEBI:35235"/>
        <dbReference type="ChEBI" id="CHEBI:78442"/>
        <dbReference type="ChEBI" id="CHEBI:78517"/>
        <dbReference type="ChEBI" id="CHEBI:456215"/>
        <dbReference type="EC" id="6.1.1.16"/>
    </reaction>
</comment>
<dbReference type="PANTHER" id="PTHR10890">
    <property type="entry name" value="CYSTEINYL-TRNA SYNTHETASE"/>
    <property type="match status" value="1"/>
</dbReference>
<keyword evidence="11 12" id="KW-0030">Aminoacyl-tRNA synthetase</keyword>
<dbReference type="GO" id="GO:0004817">
    <property type="term" value="F:cysteine-tRNA ligase activity"/>
    <property type="evidence" value="ECO:0007669"/>
    <property type="project" value="UniProtKB-UniRule"/>
</dbReference>
<comment type="cofactor">
    <cofactor evidence="12">
        <name>Zn(2+)</name>
        <dbReference type="ChEBI" id="CHEBI:29105"/>
    </cofactor>
    <text evidence="12">Binds 1 zinc ion per subunit.</text>
</comment>
<evidence type="ECO:0000256" key="1">
    <source>
        <dbReference type="ARBA" id="ARBA00004496"/>
    </source>
</evidence>
<dbReference type="Pfam" id="PF23493">
    <property type="entry name" value="CysS_C"/>
    <property type="match status" value="1"/>
</dbReference>
<feature type="domain" description="Cysteinyl-tRNA synthetase class Ia DALR" evidence="14">
    <location>
        <begin position="379"/>
        <end position="434"/>
    </location>
</feature>
<comment type="subunit">
    <text evidence="3 12">Monomer.</text>
</comment>
<dbReference type="Pfam" id="PF01406">
    <property type="entry name" value="tRNA-synt_1e"/>
    <property type="match status" value="1"/>
</dbReference>
<feature type="binding site" evidence="12">
    <location>
        <position position="222"/>
    </location>
    <ligand>
        <name>Zn(2+)</name>
        <dbReference type="ChEBI" id="CHEBI:29105"/>
    </ligand>
</feature>
<feature type="coiled-coil region" evidence="13">
    <location>
        <begin position="427"/>
        <end position="479"/>
    </location>
</feature>
<feature type="short sequence motif" description="'HIGH' region" evidence="12">
    <location>
        <begin position="31"/>
        <end position="41"/>
    </location>
</feature>
<dbReference type="EC" id="6.1.1.16" evidence="12"/>
<feature type="short sequence motif" description="'KMSKS' region" evidence="12">
    <location>
        <begin position="279"/>
        <end position="283"/>
    </location>
</feature>
<evidence type="ECO:0000256" key="4">
    <source>
        <dbReference type="ARBA" id="ARBA00022490"/>
    </source>
</evidence>
<keyword evidence="7 12" id="KW-0547">Nucleotide-binding</keyword>
<dbReference type="GO" id="GO:0006423">
    <property type="term" value="P:cysteinyl-tRNA aminoacylation"/>
    <property type="evidence" value="ECO:0007669"/>
    <property type="project" value="UniProtKB-UniRule"/>
</dbReference>
<dbReference type="RefSeq" id="WP_024469609.1">
    <property type="nucleotide sequence ID" value="NZ_CP045670.1"/>
</dbReference>
<keyword evidence="4 12" id="KW-0963">Cytoplasm</keyword>
<evidence type="ECO:0000256" key="11">
    <source>
        <dbReference type="ARBA" id="ARBA00023146"/>
    </source>
</evidence>
<dbReference type="AlphaFoldDB" id="A0A7S7AX78"/>
<dbReference type="NCBIfam" id="NF011108">
    <property type="entry name" value="PRK14536.1"/>
    <property type="match status" value="1"/>
</dbReference>
<dbReference type="Proteomes" id="UP000593915">
    <property type="component" value="Chromosome"/>
</dbReference>
<feature type="binding site" evidence="12">
    <location>
        <position position="29"/>
    </location>
    <ligand>
        <name>Zn(2+)</name>
        <dbReference type="ChEBI" id="CHEBI:29105"/>
    </ligand>
</feature>
<dbReference type="NCBIfam" id="TIGR00435">
    <property type="entry name" value="cysS"/>
    <property type="match status" value="1"/>
</dbReference>
<dbReference type="InterPro" id="IPR014729">
    <property type="entry name" value="Rossmann-like_a/b/a_fold"/>
</dbReference>
<organism evidence="15 16">
    <name type="scientific">Treponema pedis</name>
    <dbReference type="NCBI Taxonomy" id="409322"/>
    <lineage>
        <taxon>Bacteria</taxon>
        <taxon>Pseudomonadati</taxon>
        <taxon>Spirochaetota</taxon>
        <taxon>Spirochaetia</taxon>
        <taxon>Spirochaetales</taxon>
        <taxon>Treponemataceae</taxon>
        <taxon>Treponema</taxon>
    </lineage>
</organism>
<evidence type="ECO:0000256" key="5">
    <source>
        <dbReference type="ARBA" id="ARBA00022598"/>
    </source>
</evidence>
<evidence type="ECO:0000256" key="12">
    <source>
        <dbReference type="HAMAP-Rule" id="MF_00041"/>
    </source>
</evidence>
<accession>A0A7S7AX78</accession>
<dbReference type="SUPFAM" id="SSF47323">
    <property type="entry name" value="Anticodon-binding domain of a subclass of class I aminoacyl-tRNA synthetases"/>
    <property type="match status" value="1"/>
</dbReference>
<dbReference type="InterPro" id="IPR032678">
    <property type="entry name" value="tRNA-synt_1_cat_dom"/>
</dbReference>
<keyword evidence="6 12" id="KW-0479">Metal-binding</keyword>
<evidence type="ECO:0000313" key="15">
    <source>
        <dbReference type="EMBL" id="QOW60856.1"/>
    </source>
</evidence>
<evidence type="ECO:0000256" key="2">
    <source>
        <dbReference type="ARBA" id="ARBA00005594"/>
    </source>
</evidence>
<keyword evidence="8 12" id="KW-0862">Zinc</keyword>
<keyword evidence="5 12" id="KW-0436">Ligase</keyword>
<keyword evidence="9 12" id="KW-0067">ATP-binding</keyword>
<feature type="binding site" evidence="12">
    <location>
        <position position="282"/>
    </location>
    <ligand>
        <name>ATP</name>
        <dbReference type="ChEBI" id="CHEBI:30616"/>
    </ligand>
</feature>
<dbReference type="EMBL" id="CP061839">
    <property type="protein sequence ID" value="QOW60856.1"/>
    <property type="molecule type" value="Genomic_DNA"/>
</dbReference>
<comment type="similarity">
    <text evidence="2 12">Belongs to the class-I aminoacyl-tRNA synthetase family.</text>
</comment>
<gene>
    <name evidence="12" type="primary">cysS</name>
    <name evidence="15" type="ORF">IFE08_00015</name>
</gene>
<evidence type="ECO:0000256" key="8">
    <source>
        <dbReference type="ARBA" id="ARBA00022833"/>
    </source>
</evidence>
<dbReference type="Gene3D" id="1.20.120.1910">
    <property type="entry name" value="Cysteine-tRNA ligase, C-terminal anti-codon recognition domain"/>
    <property type="match status" value="1"/>
</dbReference>
<dbReference type="InterPro" id="IPR015273">
    <property type="entry name" value="Cys-tRNA-synt_Ia_DALR"/>
</dbReference>
<dbReference type="SUPFAM" id="SSF52374">
    <property type="entry name" value="Nucleotidylyl transferase"/>
    <property type="match status" value="1"/>
</dbReference>
<reference evidence="15 16" key="1">
    <citation type="submission" date="2020-09" db="EMBL/GenBank/DDBJ databases">
        <title>Characterization of Treponema spp. from bovine digital dermatitis in Korea.</title>
        <authorList>
            <person name="Espiritu H.M."/>
            <person name="Cho Y.I."/>
            <person name="Mamuad L."/>
        </authorList>
    </citation>
    <scope>NUCLEOTIDE SEQUENCE [LARGE SCALE GENOMIC DNA]</scope>
    <source>
        <strain evidence="15 16">KS1</strain>
    </source>
</reference>
<dbReference type="SMART" id="SM00840">
    <property type="entry name" value="DALR_2"/>
    <property type="match status" value="1"/>
</dbReference>
<keyword evidence="10 12" id="KW-0648">Protein biosynthesis</keyword>
<sequence>MSLQLHNTLGNKKEEFIPIKANHAGIYGCGPTVYDYAHIGNLRTYVFEDILVKTLEALGYEVTHVMNITDVGHLTDDADEGEDKMLKSAEERGKSVLEIAEFYTKAFFNDTERLNIKRPGIVCKATEHIADMINLIKKIEANGHTYMSGGNLYYDISTFPKYGELANINLEDLKAGARIEIDKNKRNPYDFVLWFTKSKFENHALTWDSPWGRGYPGWHIECSAMSIKYLGEQFDIHKGGIDHIRVHHTNEIAQSEGATGKKWVNYWLHNEFLIMNKGKMSKSAGTFIVLEDVIKKGFSPLDYRFLLLGGHYRSQLTFSWEAMETAKNGRKSLNTKISKLLEGLSQEKIEELKNLTNTLTAEKTKTILKDSPAKKYFIDFMEAMEDDLSTPRALSELQGLVKDKTVEPEQALTAIASMDYILGLKLIEEAAEILSGLQNLSDNLIDEAEICKLIEKRAAAKFEKNYKQADEIRDNLKALGIILEDQNGKTTWKRI</sequence>
<keyword evidence="13" id="KW-0175">Coiled coil</keyword>
<evidence type="ECO:0000256" key="7">
    <source>
        <dbReference type="ARBA" id="ARBA00022741"/>
    </source>
</evidence>
<dbReference type="PRINTS" id="PR00983">
    <property type="entry name" value="TRNASYNTHCYS"/>
</dbReference>
<dbReference type="CDD" id="cd00672">
    <property type="entry name" value="CysRS_core"/>
    <property type="match status" value="1"/>
</dbReference>
<evidence type="ECO:0000313" key="16">
    <source>
        <dbReference type="Proteomes" id="UP000593915"/>
    </source>
</evidence>
<evidence type="ECO:0000256" key="13">
    <source>
        <dbReference type="SAM" id="Coils"/>
    </source>
</evidence>
<feature type="binding site" evidence="12">
    <location>
        <position position="251"/>
    </location>
    <ligand>
        <name>Zn(2+)</name>
        <dbReference type="ChEBI" id="CHEBI:29105"/>
    </ligand>
</feature>
<comment type="subcellular location">
    <subcellularLocation>
        <location evidence="1 12">Cytoplasm</location>
    </subcellularLocation>
</comment>
<protein>
    <recommendedName>
        <fullName evidence="12">Cysteine--tRNA ligase</fullName>
        <ecNumber evidence="12">6.1.1.16</ecNumber>
    </recommendedName>
    <alternativeName>
        <fullName evidence="12">Cysteinyl-tRNA synthetase</fullName>
        <shortName evidence="12">CysRS</shortName>
    </alternativeName>
</protein>
<evidence type="ECO:0000259" key="14">
    <source>
        <dbReference type="SMART" id="SM00840"/>
    </source>
</evidence>
<evidence type="ECO:0000256" key="3">
    <source>
        <dbReference type="ARBA" id="ARBA00011245"/>
    </source>
</evidence>
<dbReference type="Gene3D" id="3.40.50.620">
    <property type="entry name" value="HUPs"/>
    <property type="match status" value="1"/>
</dbReference>
<dbReference type="HAMAP" id="MF_00041">
    <property type="entry name" value="Cys_tRNA_synth"/>
    <property type="match status" value="1"/>
</dbReference>
<proteinExistence type="inferred from homology"/>
<dbReference type="GO" id="GO:0005524">
    <property type="term" value="F:ATP binding"/>
    <property type="evidence" value="ECO:0007669"/>
    <property type="project" value="UniProtKB-UniRule"/>
</dbReference>
<evidence type="ECO:0000256" key="9">
    <source>
        <dbReference type="ARBA" id="ARBA00022840"/>
    </source>
</evidence>
<dbReference type="PANTHER" id="PTHR10890:SF3">
    <property type="entry name" value="CYSTEINE--TRNA LIGASE, CYTOPLASMIC"/>
    <property type="match status" value="1"/>
</dbReference>
<dbReference type="InterPro" id="IPR009080">
    <property type="entry name" value="tRNAsynth_Ia_anticodon-bd"/>
</dbReference>
<dbReference type="GO" id="GO:0005829">
    <property type="term" value="C:cytosol"/>
    <property type="evidence" value="ECO:0007669"/>
    <property type="project" value="TreeGrafter"/>
</dbReference>
<dbReference type="GO" id="GO:0008270">
    <property type="term" value="F:zinc ion binding"/>
    <property type="evidence" value="ECO:0007669"/>
    <property type="project" value="UniProtKB-UniRule"/>
</dbReference>